<evidence type="ECO:0000256" key="1">
    <source>
        <dbReference type="ARBA" id="ARBA00001962"/>
    </source>
</evidence>
<dbReference type="EC" id="1.17.4.1" evidence="3"/>
<dbReference type="GO" id="GO:0009263">
    <property type="term" value="P:deoxyribonucleotide biosynthetic process"/>
    <property type="evidence" value="ECO:0007669"/>
    <property type="project" value="InterPro"/>
</dbReference>
<dbReference type="SUPFAM" id="SSF47240">
    <property type="entry name" value="Ferritin-like"/>
    <property type="match status" value="1"/>
</dbReference>
<proteinExistence type="inferred from homology"/>
<dbReference type="InterPro" id="IPR033909">
    <property type="entry name" value="RNR_small"/>
</dbReference>
<dbReference type="EMBL" id="KU659593">
    <property type="protein sequence ID" value="ANW12259.1"/>
    <property type="molecule type" value="Genomic_DNA"/>
</dbReference>
<dbReference type="Pfam" id="PF00268">
    <property type="entry name" value="Ribonuc_red_sm"/>
    <property type="match status" value="1"/>
</dbReference>
<evidence type="ECO:0000256" key="5">
    <source>
        <dbReference type="ARBA" id="ARBA00023004"/>
    </source>
</evidence>
<accession>A0A1B1V5J5</accession>
<dbReference type="UniPathway" id="UPA00326"/>
<evidence type="ECO:0000256" key="2">
    <source>
        <dbReference type="ARBA" id="ARBA00009303"/>
    </source>
</evidence>
<sequence>MYKSRCTIKKRTHENHDNTSMDRVNKWFKNDTNDGAIEFKSTDLPAVAAFQSGRVKTDKRLQIWPPSYEPSWRYYQAHQANHWYVNEHNPLDDLNGFENVDCEWQNALLQSFAVLAIGDDRVMSLIENDKLEWEETTRWFFADQAARETTHKIVYNRMLELARISSTFTVDTLTSDEFSDYLMDCGAINAFVSSEEVDVSVSVSKAIFLINMIMCERYLFAAPFLIINLMGESGLINTCVKINMQVMKDEHDHYSHAVQLLHDLKKSSGETDRIDGVFSRLAKLFTRLVEPMVLKICIDLNEEQTSGIMDHTRFTMRTIFEDCGVSVPERLIEYTSTPFSVFDKNTGVDKFNLMESNSTVYKAGRSLYLPDWNALQDSIKREEDEETRSKKLKLND</sequence>
<dbReference type="InterPro" id="IPR009078">
    <property type="entry name" value="Ferritin-like_SF"/>
</dbReference>
<keyword evidence="4" id="KW-0560">Oxidoreductase</keyword>
<organism evidence="6">
    <name type="scientific">Malacosoma sp. alphabaculovirus</name>
    <dbReference type="NCBI Taxonomy" id="1881632"/>
    <lineage>
        <taxon>Viruses</taxon>
        <taxon>Viruses incertae sedis</taxon>
        <taxon>Naldaviricetes</taxon>
        <taxon>Lefavirales</taxon>
        <taxon>Baculoviridae</taxon>
        <taxon>Alphabaculovirus</taxon>
    </lineage>
</organism>
<evidence type="ECO:0000256" key="4">
    <source>
        <dbReference type="ARBA" id="ARBA00023002"/>
    </source>
</evidence>
<comment type="cofactor">
    <cofactor evidence="1">
        <name>Fe cation</name>
        <dbReference type="ChEBI" id="CHEBI:24875"/>
    </cofactor>
</comment>
<dbReference type="CDD" id="cd01049">
    <property type="entry name" value="RNRR2"/>
    <property type="match status" value="1"/>
</dbReference>
<dbReference type="InterPro" id="IPR000358">
    <property type="entry name" value="RNR_small_fam"/>
</dbReference>
<reference evidence="6" key="1">
    <citation type="submission" date="2016-01" db="EMBL/GenBank/DDBJ databases">
        <authorList>
            <person name="Oliw E.H."/>
        </authorList>
    </citation>
    <scope>NUCLEOTIDE SEQUENCE</scope>
    <source>
        <strain evidence="6">164</strain>
    </source>
</reference>
<comment type="similarity">
    <text evidence="2">Belongs to the ribonucleoside diphosphate reductase small chain family.</text>
</comment>
<protein>
    <recommendedName>
        <fullName evidence="3">ribonucleoside-diphosphate reductase</fullName>
        <ecNumber evidence="3">1.17.4.1</ecNumber>
    </recommendedName>
</protein>
<keyword evidence="5" id="KW-0408">Iron</keyword>
<evidence type="ECO:0000256" key="3">
    <source>
        <dbReference type="ARBA" id="ARBA00012274"/>
    </source>
</evidence>
<gene>
    <name evidence="6" type="primary">masp1.26</name>
</gene>
<dbReference type="GO" id="GO:0004748">
    <property type="term" value="F:ribonucleoside-diphosphate reductase activity, thioredoxin disulfide as acceptor"/>
    <property type="evidence" value="ECO:0007669"/>
    <property type="project" value="UniProtKB-EC"/>
</dbReference>
<dbReference type="Gene3D" id="1.10.620.20">
    <property type="entry name" value="Ribonucleotide Reductase, subunit A"/>
    <property type="match status" value="1"/>
</dbReference>
<evidence type="ECO:0000313" key="6">
    <source>
        <dbReference type="EMBL" id="ANW12259.1"/>
    </source>
</evidence>
<name>A0A1B1V5J5_9ABAC</name>
<dbReference type="InterPro" id="IPR012348">
    <property type="entry name" value="RNR-like"/>
</dbReference>